<feature type="non-terminal residue" evidence="1">
    <location>
        <position position="1"/>
    </location>
</feature>
<dbReference type="Proteomes" id="UP000054538">
    <property type="component" value="Unassembled WGS sequence"/>
</dbReference>
<evidence type="ECO:0000313" key="2">
    <source>
        <dbReference type="Proteomes" id="UP000054538"/>
    </source>
</evidence>
<evidence type="ECO:0008006" key="3">
    <source>
        <dbReference type="Google" id="ProtNLM"/>
    </source>
</evidence>
<keyword evidence="2" id="KW-1185">Reference proteome</keyword>
<dbReference type="HOGENOM" id="CLU_040082_6_1_1"/>
<proteinExistence type="predicted"/>
<feature type="non-terminal residue" evidence="1">
    <location>
        <position position="92"/>
    </location>
</feature>
<reference evidence="2" key="2">
    <citation type="submission" date="2015-01" db="EMBL/GenBank/DDBJ databases">
        <title>Evolutionary Origins and Diversification of the Mycorrhizal Mutualists.</title>
        <authorList>
            <consortium name="DOE Joint Genome Institute"/>
            <consortium name="Mycorrhizal Genomics Consortium"/>
            <person name="Kohler A."/>
            <person name="Kuo A."/>
            <person name="Nagy L.G."/>
            <person name="Floudas D."/>
            <person name="Copeland A."/>
            <person name="Barry K.W."/>
            <person name="Cichocki N."/>
            <person name="Veneault-Fourrey C."/>
            <person name="LaButti K."/>
            <person name="Lindquist E.A."/>
            <person name="Lipzen A."/>
            <person name="Lundell T."/>
            <person name="Morin E."/>
            <person name="Murat C."/>
            <person name="Riley R."/>
            <person name="Ohm R."/>
            <person name="Sun H."/>
            <person name="Tunlid A."/>
            <person name="Henrissat B."/>
            <person name="Grigoriev I.V."/>
            <person name="Hibbett D.S."/>
            <person name="Martin F."/>
        </authorList>
    </citation>
    <scope>NUCLEOTIDE SEQUENCE [LARGE SCALE GENOMIC DNA]</scope>
    <source>
        <strain evidence="2">Ve08.2h10</strain>
    </source>
</reference>
<dbReference type="AlphaFoldDB" id="A0A0D0E2F8"/>
<dbReference type="OrthoDB" id="2686916at2759"/>
<dbReference type="EMBL" id="KN825445">
    <property type="protein sequence ID" value="KIK90970.1"/>
    <property type="molecule type" value="Genomic_DNA"/>
</dbReference>
<dbReference type="STRING" id="930991.A0A0D0E2F8"/>
<sequence>VTGLTGRHIAECFQRSNDTISKYFKKILKAFSHCDIYTKYLQLPHVGDPTPPEILNNTKFYPFLQHAVGAIDGTHIVCRPATNEQHASCNRK</sequence>
<accession>A0A0D0E2F8</accession>
<reference evidence="1 2" key="1">
    <citation type="submission" date="2014-04" db="EMBL/GenBank/DDBJ databases">
        <authorList>
            <consortium name="DOE Joint Genome Institute"/>
            <person name="Kuo A."/>
            <person name="Kohler A."/>
            <person name="Jargeat P."/>
            <person name="Nagy L.G."/>
            <person name="Floudas D."/>
            <person name="Copeland A."/>
            <person name="Barry K.W."/>
            <person name="Cichocki N."/>
            <person name="Veneault-Fourrey C."/>
            <person name="LaButti K."/>
            <person name="Lindquist E.A."/>
            <person name="Lipzen A."/>
            <person name="Lundell T."/>
            <person name="Morin E."/>
            <person name="Murat C."/>
            <person name="Sun H."/>
            <person name="Tunlid A."/>
            <person name="Henrissat B."/>
            <person name="Grigoriev I.V."/>
            <person name="Hibbett D.S."/>
            <person name="Martin F."/>
            <person name="Nordberg H.P."/>
            <person name="Cantor M.N."/>
            <person name="Hua S.X."/>
        </authorList>
    </citation>
    <scope>NUCLEOTIDE SEQUENCE [LARGE SCALE GENOMIC DNA]</scope>
    <source>
        <strain evidence="1 2">Ve08.2h10</strain>
    </source>
</reference>
<protein>
    <recommendedName>
        <fullName evidence="3">Nuclease HARBI1</fullName>
    </recommendedName>
</protein>
<gene>
    <name evidence="1" type="ORF">PAXRUDRAFT_108329</name>
</gene>
<name>A0A0D0E2F8_9AGAM</name>
<organism evidence="1 2">
    <name type="scientific">Paxillus rubicundulus Ve08.2h10</name>
    <dbReference type="NCBI Taxonomy" id="930991"/>
    <lineage>
        <taxon>Eukaryota</taxon>
        <taxon>Fungi</taxon>
        <taxon>Dikarya</taxon>
        <taxon>Basidiomycota</taxon>
        <taxon>Agaricomycotina</taxon>
        <taxon>Agaricomycetes</taxon>
        <taxon>Agaricomycetidae</taxon>
        <taxon>Boletales</taxon>
        <taxon>Paxilineae</taxon>
        <taxon>Paxillaceae</taxon>
        <taxon>Paxillus</taxon>
    </lineage>
</organism>
<dbReference type="InParanoid" id="A0A0D0E2F8"/>
<evidence type="ECO:0000313" key="1">
    <source>
        <dbReference type="EMBL" id="KIK90970.1"/>
    </source>
</evidence>